<keyword evidence="1" id="KW-0812">Transmembrane</keyword>
<organism evidence="2">
    <name type="scientific">Alsobacter sp. KACC 23698</name>
    <dbReference type="NCBI Taxonomy" id="3149229"/>
    <lineage>
        <taxon>Bacteria</taxon>
        <taxon>Pseudomonadati</taxon>
        <taxon>Pseudomonadota</taxon>
        <taxon>Alphaproteobacteria</taxon>
        <taxon>Hyphomicrobiales</taxon>
        <taxon>Alsobacteraceae</taxon>
        <taxon>Alsobacter</taxon>
    </lineage>
</organism>
<sequence length="89" mass="10058">MMDELIGENMVSPGAFPSPGAKRLASTATAPFTKVGRYDDEVPEPNRWRIRYVCKLKRRRTTMGLGKGALLWMIGIPLPIIILLALFWR</sequence>
<evidence type="ECO:0000313" key="2">
    <source>
        <dbReference type="EMBL" id="XBO37380.1"/>
    </source>
</evidence>
<proteinExistence type="predicted"/>
<protein>
    <submittedName>
        <fullName evidence="2">Uncharacterized protein</fullName>
    </submittedName>
</protein>
<dbReference type="EMBL" id="CP157484">
    <property type="protein sequence ID" value="XBO37380.1"/>
    <property type="molecule type" value="Genomic_DNA"/>
</dbReference>
<dbReference type="AlphaFoldDB" id="A0AAU7JAN9"/>
<reference evidence="2" key="1">
    <citation type="submission" date="2024-05" db="EMBL/GenBank/DDBJ databases">
        <authorList>
            <person name="Kim S."/>
            <person name="Heo J."/>
            <person name="Choi H."/>
            <person name="Choi Y."/>
            <person name="Kwon S.-W."/>
            <person name="Kim Y."/>
        </authorList>
    </citation>
    <scope>NUCLEOTIDE SEQUENCE</scope>
    <source>
        <strain evidence="2">KACC 23698</strain>
    </source>
</reference>
<gene>
    <name evidence="2" type="ORF">ABEG18_16790</name>
</gene>
<name>A0AAU7JAN9_9HYPH</name>
<keyword evidence="1" id="KW-1133">Transmembrane helix</keyword>
<accession>A0AAU7JAN9</accession>
<evidence type="ECO:0000256" key="1">
    <source>
        <dbReference type="SAM" id="Phobius"/>
    </source>
</evidence>
<keyword evidence="1" id="KW-0472">Membrane</keyword>
<feature type="transmembrane region" description="Helical" evidence="1">
    <location>
        <begin position="69"/>
        <end position="88"/>
    </location>
</feature>
<dbReference type="RefSeq" id="WP_406854200.1">
    <property type="nucleotide sequence ID" value="NZ_CP157484.1"/>
</dbReference>